<dbReference type="EMBL" id="MNUE01000058">
    <property type="protein sequence ID" value="OJD30617.1"/>
    <property type="molecule type" value="Genomic_DNA"/>
</dbReference>
<dbReference type="RefSeq" id="XP_020126877.1">
    <property type="nucleotide sequence ID" value="XM_020277543.1"/>
</dbReference>
<dbReference type="Proteomes" id="UP000183809">
    <property type="component" value="Unassembled WGS sequence"/>
</dbReference>
<evidence type="ECO:0000256" key="5">
    <source>
        <dbReference type="ARBA" id="ARBA00022692"/>
    </source>
</evidence>
<keyword evidence="8" id="KW-1133">Transmembrane helix</keyword>
<name>A0A1J9QQ84_9PEZI</name>
<evidence type="ECO:0000256" key="4">
    <source>
        <dbReference type="ARBA" id="ARBA00022660"/>
    </source>
</evidence>
<dbReference type="SUPFAM" id="SSF81508">
    <property type="entry name" value="Ubiquinone-binding protein QP-C of cytochrome bc1 complex (Ubiquinol-cytochrome c reductase)"/>
    <property type="match status" value="1"/>
</dbReference>
<proteinExistence type="inferred from homology"/>
<evidence type="ECO:0000256" key="2">
    <source>
        <dbReference type="ARBA" id="ARBA00007668"/>
    </source>
</evidence>
<evidence type="ECO:0000256" key="9">
    <source>
        <dbReference type="ARBA" id="ARBA00023128"/>
    </source>
</evidence>
<evidence type="ECO:0000256" key="11">
    <source>
        <dbReference type="RuleBase" id="RU368118"/>
    </source>
</evidence>
<dbReference type="GO" id="GO:0045275">
    <property type="term" value="C:respiratory chain complex III"/>
    <property type="evidence" value="ECO:0007669"/>
    <property type="project" value="UniProtKB-UniRule"/>
</dbReference>
<evidence type="ECO:0000256" key="10">
    <source>
        <dbReference type="ARBA" id="ARBA00023136"/>
    </source>
</evidence>
<keyword evidence="7 11" id="KW-0249">Electron transport</keyword>
<evidence type="ECO:0000313" key="12">
    <source>
        <dbReference type="EMBL" id="OJD30617.1"/>
    </source>
</evidence>
<protein>
    <recommendedName>
        <fullName evidence="11">Cytochrome b-c1 complex subunit 8</fullName>
    </recommendedName>
    <alternativeName>
        <fullName evidence="11">Complex III subunit 8</fullName>
    </alternativeName>
</protein>
<evidence type="ECO:0000256" key="6">
    <source>
        <dbReference type="ARBA" id="ARBA00022792"/>
    </source>
</evidence>
<comment type="function">
    <text evidence="11">Component of the ubiquinol-cytochrome c oxidoreductase, a multisubunit transmembrane complex that is part of the mitochondrial electron transport chain which drives oxidative phosphorylation. The complex plays an important role in the uptake of multiple carbon sources present in different host niches.</text>
</comment>
<dbReference type="OrthoDB" id="6683853at2759"/>
<keyword evidence="10" id="KW-0472">Membrane</keyword>
<keyword evidence="9 11" id="KW-0496">Mitochondrion</keyword>
<dbReference type="PANTHER" id="PTHR12119:SF2">
    <property type="entry name" value="CYTOCHROME B-C1 COMPLEX SUBUNIT 8"/>
    <property type="match status" value="1"/>
</dbReference>
<dbReference type="GO" id="GO:0006122">
    <property type="term" value="P:mitochondrial electron transport, ubiquinol to cytochrome c"/>
    <property type="evidence" value="ECO:0007669"/>
    <property type="project" value="UniProtKB-UniRule"/>
</dbReference>
<keyword evidence="5" id="KW-0812">Transmembrane</keyword>
<keyword evidence="3 11" id="KW-0813">Transport</keyword>
<dbReference type="STRING" id="236234.A0A1J9QQ84"/>
<dbReference type="Gene3D" id="1.20.5.210">
    <property type="entry name" value="Cytochrome b-c1 complex subunit 8"/>
    <property type="match status" value="1"/>
</dbReference>
<dbReference type="GO" id="GO:0005743">
    <property type="term" value="C:mitochondrial inner membrane"/>
    <property type="evidence" value="ECO:0007669"/>
    <property type="project" value="UniProtKB-SubCell"/>
</dbReference>
<dbReference type="FunFam" id="1.20.5.210:FF:000001">
    <property type="entry name" value="Cytochrome b-c1 complex subunit 8"/>
    <property type="match status" value="1"/>
</dbReference>
<dbReference type="Pfam" id="PF02939">
    <property type="entry name" value="UcrQ"/>
    <property type="match status" value="1"/>
</dbReference>
<evidence type="ECO:0000256" key="3">
    <source>
        <dbReference type="ARBA" id="ARBA00022448"/>
    </source>
</evidence>
<comment type="caution">
    <text evidence="12">The sequence shown here is derived from an EMBL/GenBank/DDBJ whole genome shotgun (WGS) entry which is preliminary data.</text>
</comment>
<dbReference type="InterPro" id="IPR004205">
    <property type="entry name" value="Cyt_bc1_su8"/>
</dbReference>
<keyword evidence="4 11" id="KW-0679">Respiratory chain</keyword>
<dbReference type="AlphaFoldDB" id="A0A1J9QQ84"/>
<keyword evidence="6 11" id="KW-0999">Mitochondrion inner membrane</keyword>
<evidence type="ECO:0000256" key="8">
    <source>
        <dbReference type="ARBA" id="ARBA00022989"/>
    </source>
</evidence>
<evidence type="ECO:0000313" key="13">
    <source>
        <dbReference type="Proteomes" id="UP000183809"/>
    </source>
</evidence>
<dbReference type="GeneID" id="31017804"/>
<evidence type="ECO:0000256" key="7">
    <source>
        <dbReference type="ARBA" id="ARBA00022982"/>
    </source>
</evidence>
<comment type="similarity">
    <text evidence="2 11">Belongs to the UQCRQ/QCR8 family.</text>
</comment>
<comment type="subunit">
    <text evidence="11">Component of the ubiquinol-cytochrome c oxidoreductase (cytochrome b-c1 complex, complex III, CIII), a multisubunit enzyme composed of 3 respiratory subunits cytochrome b, cytochrome c1 and Rieske protein, 2 core protein subunits, and additional low-molecular weight protein subunits. The complex exists as an obligatory dimer and forms supercomplexes (SCs) in the inner mitochondrial membrane with cytochrome c oxidase (complex IV, CIV).</text>
</comment>
<organism evidence="12 13">
    <name type="scientific">Diplodia corticola</name>
    <dbReference type="NCBI Taxonomy" id="236234"/>
    <lineage>
        <taxon>Eukaryota</taxon>
        <taxon>Fungi</taxon>
        <taxon>Dikarya</taxon>
        <taxon>Ascomycota</taxon>
        <taxon>Pezizomycotina</taxon>
        <taxon>Dothideomycetes</taxon>
        <taxon>Dothideomycetes incertae sedis</taxon>
        <taxon>Botryosphaeriales</taxon>
        <taxon>Botryosphaeriaceae</taxon>
        <taxon>Diplodia</taxon>
    </lineage>
</organism>
<accession>A0A1J9QQ84</accession>
<keyword evidence="13" id="KW-1185">Reference proteome</keyword>
<sequence length="97" mass="10913">MGGGGEKMPGQYMGWWGNLGSLPQKGVTSYGLSNNRQKPLGGAFHNAIFNTFRRTRQQILFWAPPMIAGYSIMHWAIENNEFYNGKEGRALMGEEEE</sequence>
<dbReference type="PANTHER" id="PTHR12119">
    <property type="entry name" value="UBIQUINOL-CYTOCHROME C REDUCTASE COMPLEX UBIQUINONE-BINDING PROTEIN QP-C"/>
    <property type="match status" value="1"/>
</dbReference>
<reference evidence="12 13" key="1">
    <citation type="submission" date="2016-10" db="EMBL/GenBank/DDBJ databases">
        <title>Proteomics and genomics reveal pathogen-plant mechanisms compatible with a hemibiotrophic lifestyle of Diplodia corticola.</title>
        <authorList>
            <person name="Fernandes I."/>
            <person name="De Jonge R."/>
            <person name="Van De Peer Y."/>
            <person name="Devreese B."/>
            <person name="Alves A."/>
            <person name="Esteves A.C."/>
        </authorList>
    </citation>
    <scope>NUCLEOTIDE SEQUENCE [LARGE SCALE GENOMIC DNA]</scope>
    <source>
        <strain evidence="12 13">CBS 112549</strain>
    </source>
</reference>
<comment type="subcellular location">
    <subcellularLocation>
        <location evidence="1 11">Mitochondrion inner membrane</location>
        <topology evidence="1 11">Single-pass membrane protein</topology>
    </subcellularLocation>
</comment>
<dbReference type="InterPro" id="IPR036642">
    <property type="entry name" value="Cyt_bc1_su8_sf"/>
</dbReference>
<evidence type="ECO:0000256" key="1">
    <source>
        <dbReference type="ARBA" id="ARBA00004434"/>
    </source>
</evidence>
<gene>
    <name evidence="12" type="ORF">BKCO1_580003</name>
</gene>